<dbReference type="Pfam" id="PF00091">
    <property type="entry name" value="Tubulin"/>
    <property type="match status" value="1"/>
</dbReference>
<dbReference type="Gene3D" id="3.30.1330.20">
    <property type="entry name" value="Tubulin/FtsZ, C-terminal domain"/>
    <property type="match status" value="1"/>
</dbReference>
<dbReference type="Gene3D" id="3.40.50.1440">
    <property type="entry name" value="Tubulin/FtsZ, GTPase domain"/>
    <property type="match status" value="1"/>
</dbReference>
<dbReference type="Proteomes" id="UP000494245">
    <property type="component" value="Unassembled WGS sequence"/>
</dbReference>
<comment type="function">
    <text evidence="8 10">Essential cell division protein that forms a contractile ring structure (Z ring) at the future cell division site. The regulation of the ring assembly controls the timing and the location of cell division. One of the functions of the FtsZ ring is to recruit other cell division proteins to the septum to produce a new cell wall between the dividing cells. Binds GTP and shows GTPase activity.</text>
</comment>
<protein>
    <recommendedName>
        <fullName evidence="8 9">Cell division protein FtsZ</fullName>
    </recommendedName>
</protein>
<dbReference type="GO" id="GO:0003924">
    <property type="term" value="F:GTPase activity"/>
    <property type="evidence" value="ECO:0007669"/>
    <property type="project" value="UniProtKB-UniRule"/>
</dbReference>
<evidence type="ECO:0000256" key="7">
    <source>
        <dbReference type="ARBA" id="ARBA00023306"/>
    </source>
</evidence>
<dbReference type="RefSeq" id="WP_173082681.1">
    <property type="nucleotide sequence ID" value="NZ_BLTE01000005.1"/>
</dbReference>
<evidence type="ECO:0000313" key="14">
    <source>
        <dbReference type="Proteomes" id="UP000494245"/>
    </source>
</evidence>
<evidence type="ECO:0000256" key="6">
    <source>
        <dbReference type="ARBA" id="ARBA00023210"/>
    </source>
</evidence>
<evidence type="ECO:0000256" key="4">
    <source>
        <dbReference type="ARBA" id="ARBA00022741"/>
    </source>
</evidence>
<evidence type="ECO:0000259" key="11">
    <source>
        <dbReference type="SMART" id="SM00864"/>
    </source>
</evidence>
<evidence type="ECO:0000256" key="5">
    <source>
        <dbReference type="ARBA" id="ARBA00023134"/>
    </source>
</evidence>
<dbReference type="InterPro" id="IPR000158">
    <property type="entry name" value="Cell_div_FtsZ"/>
</dbReference>
<proteinExistence type="inferred from homology"/>
<name>A0A6V8LUQ4_9BACT</name>
<dbReference type="GO" id="GO:0051258">
    <property type="term" value="P:protein polymerization"/>
    <property type="evidence" value="ECO:0007669"/>
    <property type="project" value="UniProtKB-UniRule"/>
</dbReference>
<dbReference type="EMBL" id="BLTE01000005">
    <property type="protein sequence ID" value="GFK93546.1"/>
    <property type="molecule type" value="Genomic_DNA"/>
</dbReference>
<dbReference type="SMART" id="SM00864">
    <property type="entry name" value="Tubulin"/>
    <property type="match status" value="1"/>
</dbReference>
<keyword evidence="7 8" id="KW-0131">Cell cycle</keyword>
<dbReference type="PROSITE" id="PS01135">
    <property type="entry name" value="FTSZ_2"/>
    <property type="match status" value="1"/>
</dbReference>
<comment type="subcellular location">
    <subcellularLocation>
        <location evidence="8">Cytoplasm</location>
    </subcellularLocation>
    <text evidence="8">Assembles at midcell at the inner surface of the cytoplasmic membrane.</text>
</comment>
<dbReference type="Pfam" id="PF12327">
    <property type="entry name" value="FtsZ_C"/>
    <property type="match status" value="1"/>
</dbReference>
<dbReference type="InterPro" id="IPR020805">
    <property type="entry name" value="Cell_div_FtsZ_CS"/>
</dbReference>
<keyword evidence="5 8" id="KW-0342">GTP-binding</keyword>
<dbReference type="InterPro" id="IPR036525">
    <property type="entry name" value="Tubulin/FtsZ_GTPase_sf"/>
</dbReference>
<dbReference type="InterPro" id="IPR003008">
    <property type="entry name" value="Tubulin_FtsZ_GTPase"/>
</dbReference>
<dbReference type="GO" id="GO:0032153">
    <property type="term" value="C:cell division site"/>
    <property type="evidence" value="ECO:0007669"/>
    <property type="project" value="UniProtKB-UniRule"/>
</dbReference>
<dbReference type="GO" id="GO:0043093">
    <property type="term" value="P:FtsZ-dependent cytokinesis"/>
    <property type="evidence" value="ECO:0007669"/>
    <property type="project" value="UniProtKB-UniRule"/>
</dbReference>
<evidence type="ECO:0000256" key="9">
    <source>
        <dbReference type="NCBIfam" id="TIGR00065"/>
    </source>
</evidence>
<evidence type="ECO:0000313" key="13">
    <source>
        <dbReference type="EMBL" id="GFK93546.1"/>
    </source>
</evidence>
<dbReference type="PRINTS" id="PR00423">
    <property type="entry name" value="CELLDVISFTSZ"/>
</dbReference>
<organism evidence="13 14">
    <name type="scientific">Fundidesulfovibrio magnetotacticus</name>
    <dbReference type="NCBI Taxonomy" id="2730080"/>
    <lineage>
        <taxon>Bacteria</taxon>
        <taxon>Pseudomonadati</taxon>
        <taxon>Thermodesulfobacteriota</taxon>
        <taxon>Desulfovibrionia</taxon>
        <taxon>Desulfovibrionales</taxon>
        <taxon>Desulfovibrionaceae</taxon>
        <taxon>Fundidesulfovibrio</taxon>
    </lineage>
</organism>
<dbReference type="InterPro" id="IPR045061">
    <property type="entry name" value="FtsZ/CetZ"/>
</dbReference>
<feature type="domain" description="Tubulin/FtsZ GTPase" evidence="11">
    <location>
        <begin position="13"/>
        <end position="205"/>
    </location>
</feature>
<dbReference type="GO" id="GO:0005525">
    <property type="term" value="F:GTP binding"/>
    <property type="evidence" value="ECO:0007669"/>
    <property type="project" value="UniProtKB-UniRule"/>
</dbReference>
<dbReference type="InterPro" id="IPR018316">
    <property type="entry name" value="Tubulin/FtsZ_2-layer-sand-dom"/>
</dbReference>
<evidence type="ECO:0000256" key="1">
    <source>
        <dbReference type="ARBA" id="ARBA00009690"/>
    </source>
</evidence>
<feature type="binding site" evidence="8">
    <location>
        <position position="139"/>
    </location>
    <ligand>
        <name>GTP</name>
        <dbReference type="ChEBI" id="CHEBI:37565"/>
    </ligand>
</feature>
<feature type="domain" description="Tubulin/FtsZ 2-layer sandwich" evidence="12">
    <location>
        <begin position="207"/>
        <end position="325"/>
    </location>
</feature>
<evidence type="ECO:0000256" key="2">
    <source>
        <dbReference type="ARBA" id="ARBA00022490"/>
    </source>
</evidence>
<keyword evidence="3 8" id="KW-0132">Cell division</keyword>
<evidence type="ECO:0000256" key="10">
    <source>
        <dbReference type="RuleBase" id="RU000631"/>
    </source>
</evidence>
<feature type="binding site" evidence="8">
    <location>
        <begin position="108"/>
        <end position="110"/>
    </location>
    <ligand>
        <name>GTP</name>
        <dbReference type="ChEBI" id="CHEBI:37565"/>
    </ligand>
</feature>
<comment type="similarity">
    <text evidence="1 8 10">Belongs to the FtsZ family.</text>
</comment>
<dbReference type="SUPFAM" id="SSF55307">
    <property type="entry name" value="Tubulin C-terminal domain-like"/>
    <property type="match status" value="1"/>
</dbReference>
<evidence type="ECO:0000259" key="12">
    <source>
        <dbReference type="SMART" id="SM00865"/>
    </source>
</evidence>
<reference evidence="13 14" key="1">
    <citation type="submission" date="2020-04" db="EMBL/GenBank/DDBJ databases">
        <authorList>
            <consortium name="Desulfovibrio sp. FSS-1 genome sequencing consortium"/>
            <person name="Shimoshige H."/>
            <person name="Kobayashi H."/>
            <person name="Maekawa T."/>
        </authorList>
    </citation>
    <scope>NUCLEOTIDE SEQUENCE [LARGE SCALE GENOMIC DNA]</scope>
    <source>
        <strain evidence="13 14">SIID29052-01</strain>
    </source>
</reference>
<dbReference type="CDD" id="cd02201">
    <property type="entry name" value="FtsZ_type1"/>
    <property type="match status" value="1"/>
</dbReference>
<feature type="binding site" evidence="8">
    <location>
        <position position="187"/>
    </location>
    <ligand>
        <name>GTP</name>
        <dbReference type="ChEBI" id="CHEBI:37565"/>
    </ligand>
</feature>
<comment type="subunit">
    <text evidence="8">Homodimer. Polymerizes to form a dynamic ring structure in a strictly GTP-dependent manner. Interacts directly with several other division proteins.</text>
</comment>
<dbReference type="NCBIfam" id="TIGR00065">
    <property type="entry name" value="ftsZ"/>
    <property type="match status" value="1"/>
</dbReference>
<feature type="binding site" evidence="8">
    <location>
        <position position="143"/>
    </location>
    <ligand>
        <name>GTP</name>
        <dbReference type="ChEBI" id="CHEBI:37565"/>
    </ligand>
</feature>
<keyword evidence="2 8" id="KW-0963">Cytoplasm</keyword>
<evidence type="ECO:0000256" key="8">
    <source>
        <dbReference type="HAMAP-Rule" id="MF_00909"/>
    </source>
</evidence>
<dbReference type="HAMAP" id="MF_00909">
    <property type="entry name" value="FtsZ"/>
    <property type="match status" value="1"/>
</dbReference>
<dbReference type="PANTHER" id="PTHR30314">
    <property type="entry name" value="CELL DIVISION PROTEIN FTSZ-RELATED"/>
    <property type="match status" value="1"/>
</dbReference>
<evidence type="ECO:0000256" key="3">
    <source>
        <dbReference type="ARBA" id="ARBA00022618"/>
    </source>
</evidence>
<dbReference type="GO" id="GO:0000917">
    <property type="term" value="P:division septum assembly"/>
    <property type="evidence" value="ECO:0007669"/>
    <property type="project" value="UniProtKB-KW"/>
</dbReference>
<dbReference type="FunFam" id="3.40.50.1440:FF:000023">
    <property type="entry name" value="Cell division protein FtsZ"/>
    <property type="match status" value="1"/>
</dbReference>
<accession>A0A6V8LUQ4</accession>
<dbReference type="SMART" id="SM00865">
    <property type="entry name" value="Tubulin_C"/>
    <property type="match status" value="1"/>
</dbReference>
<reference evidence="13 14" key="2">
    <citation type="submission" date="2020-05" db="EMBL/GenBank/DDBJ databases">
        <title>Draft genome sequence of Desulfovibrio sp. strainFSS-1.</title>
        <authorList>
            <person name="Shimoshige H."/>
            <person name="Kobayashi H."/>
            <person name="Maekawa T."/>
        </authorList>
    </citation>
    <scope>NUCLEOTIDE SEQUENCE [LARGE SCALE GENOMIC DNA]</scope>
    <source>
        <strain evidence="13 14">SIID29052-01</strain>
    </source>
</reference>
<dbReference type="PANTHER" id="PTHR30314:SF3">
    <property type="entry name" value="MITOCHONDRIAL DIVISION PROTEIN FSZA"/>
    <property type="match status" value="1"/>
</dbReference>
<keyword evidence="4 8" id="KW-0547">Nucleotide-binding</keyword>
<dbReference type="SUPFAM" id="SSF52490">
    <property type="entry name" value="Tubulin nucleotide-binding domain-like"/>
    <property type="match status" value="1"/>
</dbReference>
<keyword evidence="6 8" id="KW-0717">Septation</keyword>
<gene>
    <name evidence="8 13" type="primary">ftsZ</name>
    <name evidence="13" type="ORF">NNJEOMEG_01380</name>
</gene>
<dbReference type="AlphaFoldDB" id="A0A6V8LUQ4"/>
<dbReference type="PROSITE" id="PS01134">
    <property type="entry name" value="FTSZ_1"/>
    <property type="match status" value="1"/>
</dbReference>
<dbReference type="GO" id="GO:0005737">
    <property type="term" value="C:cytoplasm"/>
    <property type="evidence" value="ECO:0007669"/>
    <property type="project" value="UniProtKB-SubCell"/>
</dbReference>
<comment type="caution">
    <text evidence="13">The sequence shown here is derived from an EMBL/GenBank/DDBJ whole genome shotgun (WGS) entry which is preliminary data.</text>
</comment>
<dbReference type="InterPro" id="IPR024757">
    <property type="entry name" value="FtsZ_C"/>
</dbReference>
<dbReference type="InterPro" id="IPR008280">
    <property type="entry name" value="Tub_FtsZ_C"/>
</dbReference>
<sequence>MEIYDIDMESNARIKVVGVGGGGGNAVNNMICSALRGVTFITANTDIQALHKSKAEFKIQLGDKLTKGLGAGANPDCGRDAALESIDQIRKTISDADMVFVTAGMGGGTGTGAAPVIAQAAKEAGALTVGVVTKPFYFEGRKRLLAAEKGIAALREQVDSIITIPNDRLLTLASKKATFMEMLKKADEILFYAVKGISDLIMVPGLINLDFADVKAVMSEMGMAMMGFGVARGENRAKEAAQKAITSPLLEDVTIDGAKGVLMNITCSPDLTIEEVDEAASTITEAVSDEAKVFFGTVFDENAGDEIRITVIATGIESAEELSRLKSQSAKVSVHPAVSQAAAAHTEPLRAAEVQRESAREVLRDAVRELEPIQEPLREAPKAHVASPRTERIMATHHNDLTIPAYLRRGRKGSPDPAGIAQYKTHQPGSEDFVFDEDEFEVPAFIRMQAD</sequence>
<dbReference type="InterPro" id="IPR037103">
    <property type="entry name" value="Tubulin/FtsZ-like_C"/>
</dbReference>
<feature type="binding site" evidence="8">
    <location>
        <begin position="21"/>
        <end position="25"/>
    </location>
    <ligand>
        <name>GTP</name>
        <dbReference type="ChEBI" id="CHEBI:37565"/>
    </ligand>
</feature>
<keyword evidence="14" id="KW-1185">Reference proteome</keyword>